<name>A0AAW1Q1L9_9CHLO</name>
<evidence type="ECO:0000256" key="3">
    <source>
        <dbReference type="ARBA" id="ARBA00023027"/>
    </source>
</evidence>
<sequence>MRWSRVLRGRVSNGECALERIDKVVVFGGGSFGTAMAAVLARQKAGLRVVLLLRDPYTCHSINHEHHNARYLEGYQLPHNLAATTSMTEAITGAQYAVHALPVQQTRTFLTGIKDVLPPDVPLISVSKGLELGTGKMMSEIIPAALGRKHPAVFLSGPSFAREVMDLRPTGIVAASKDLRLAKEVQQLFASPTMRVNTTSDVIGVELCGSLKNVLAIAAGIVEGLDLGHNAMAALVTQGCSEIRWLAEKAGANSATISGLSGLGDIMLTCYGSLSRNRAVGVKLGQGASLEDILKSSKQVAEGVPTAGVVVGLGRKYKVSLPVLTAVAQVLNSSLRADQAVAEIMNFPQIEER</sequence>
<dbReference type="InterPro" id="IPR011128">
    <property type="entry name" value="G3P_DH_NAD-dep_N"/>
</dbReference>
<dbReference type="EC" id="1.1.1.8" evidence="11"/>
<dbReference type="GO" id="GO:0005829">
    <property type="term" value="C:cytosol"/>
    <property type="evidence" value="ECO:0007669"/>
    <property type="project" value="TreeGrafter"/>
</dbReference>
<keyword evidence="15" id="KW-1185">Reference proteome</keyword>
<feature type="active site" description="Proton acceptor" evidence="7">
    <location>
        <position position="212"/>
    </location>
</feature>
<gene>
    <name evidence="14" type="ORF">WJX74_000372</name>
</gene>
<comment type="subcellular location">
    <subcellularLocation>
        <location evidence="5">Glycosome</location>
    </subcellularLocation>
</comment>
<dbReference type="Proteomes" id="UP001438707">
    <property type="component" value="Unassembled WGS sequence"/>
</dbReference>
<dbReference type="PROSITE" id="PS00957">
    <property type="entry name" value="NAD_G3PDH"/>
    <property type="match status" value="1"/>
</dbReference>
<evidence type="ECO:0000313" key="15">
    <source>
        <dbReference type="Proteomes" id="UP001438707"/>
    </source>
</evidence>
<dbReference type="Gene3D" id="1.10.1040.10">
    <property type="entry name" value="N-(1-d-carboxylethyl)-l-norvaline Dehydrogenase, domain 2"/>
    <property type="match status" value="1"/>
</dbReference>
<accession>A0AAW1Q1L9</accession>
<evidence type="ECO:0000256" key="2">
    <source>
        <dbReference type="ARBA" id="ARBA00023002"/>
    </source>
</evidence>
<feature type="binding site" evidence="8">
    <location>
        <position position="128"/>
    </location>
    <ligand>
        <name>substrate</name>
    </ligand>
</feature>
<keyword evidence="3 9" id="KW-0520">NAD</keyword>
<dbReference type="NCBIfam" id="NF000940">
    <property type="entry name" value="PRK00094.1-2"/>
    <property type="match status" value="1"/>
</dbReference>
<dbReference type="EMBL" id="JALJOS010000094">
    <property type="protein sequence ID" value="KAK9816045.1"/>
    <property type="molecule type" value="Genomic_DNA"/>
</dbReference>
<evidence type="ECO:0000313" key="14">
    <source>
        <dbReference type="EMBL" id="KAK9816045.1"/>
    </source>
</evidence>
<dbReference type="InterPro" id="IPR006168">
    <property type="entry name" value="G3P_DH_NAD-dep"/>
</dbReference>
<comment type="catalytic activity">
    <reaction evidence="4 11">
        <text>sn-glycerol 3-phosphate + NAD(+) = dihydroxyacetone phosphate + NADH + H(+)</text>
        <dbReference type="Rhea" id="RHEA:11092"/>
        <dbReference type="ChEBI" id="CHEBI:15378"/>
        <dbReference type="ChEBI" id="CHEBI:57540"/>
        <dbReference type="ChEBI" id="CHEBI:57597"/>
        <dbReference type="ChEBI" id="CHEBI:57642"/>
        <dbReference type="ChEBI" id="CHEBI:57945"/>
        <dbReference type="EC" id="1.1.1.8"/>
    </reaction>
</comment>
<dbReference type="FunFam" id="3.40.50.720:FF:000019">
    <property type="entry name" value="Glycerol-3-phosphate dehydrogenase [NAD(P)+]"/>
    <property type="match status" value="1"/>
</dbReference>
<dbReference type="PIRSF" id="PIRSF000114">
    <property type="entry name" value="Glycerol-3-P_dh"/>
    <property type="match status" value="1"/>
</dbReference>
<dbReference type="InterPro" id="IPR008927">
    <property type="entry name" value="6-PGluconate_DH-like_C_sf"/>
</dbReference>
<dbReference type="SUPFAM" id="SSF48179">
    <property type="entry name" value="6-phosphogluconate dehydrogenase C-terminal domain-like"/>
    <property type="match status" value="1"/>
</dbReference>
<evidence type="ECO:0000259" key="12">
    <source>
        <dbReference type="Pfam" id="PF01210"/>
    </source>
</evidence>
<evidence type="ECO:0000256" key="5">
    <source>
        <dbReference type="ARBA" id="ARBA00060503"/>
    </source>
</evidence>
<dbReference type="GO" id="GO:0051287">
    <property type="term" value="F:NAD binding"/>
    <property type="evidence" value="ECO:0007669"/>
    <property type="project" value="UniProtKB-UniRule"/>
</dbReference>
<evidence type="ECO:0000256" key="8">
    <source>
        <dbReference type="PIRSR" id="PIRSR000114-2"/>
    </source>
</evidence>
<comment type="similarity">
    <text evidence="1 10">Belongs to the NAD-dependent glycerol-3-phosphate dehydrogenase family.</text>
</comment>
<dbReference type="AlphaFoldDB" id="A0AAW1Q1L9"/>
<comment type="caution">
    <text evidence="14">The sequence shown here is derived from an EMBL/GenBank/DDBJ whole genome shotgun (WGS) entry which is preliminary data.</text>
</comment>
<organism evidence="14 15">
    <name type="scientific">Apatococcus lobatus</name>
    <dbReference type="NCBI Taxonomy" id="904363"/>
    <lineage>
        <taxon>Eukaryota</taxon>
        <taxon>Viridiplantae</taxon>
        <taxon>Chlorophyta</taxon>
        <taxon>core chlorophytes</taxon>
        <taxon>Trebouxiophyceae</taxon>
        <taxon>Chlorellales</taxon>
        <taxon>Chlorellaceae</taxon>
        <taxon>Apatococcus</taxon>
    </lineage>
</organism>
<dbReference type="HAMAP" id="MF_00394">
    <property type="entry name" value="NAD_Glyc3P_dehydrog"/>
    <property type="match status" value="1"/>
</dbReference>
<dbReference type="GO" id="GO:0020015">
    <property type="term" value="C:glycosome"/>
    <property type="evidence" value="ECO:0007669"/>
    <property type="project" value="UniProtKB-SubCell"/>
</dbReference>
<evidence type="ECO:0000256" key="6">
    <source>
        <dbReference type="ARBA" id="ARBA00084116"/>
    </source>
</evidence>
<dbReference type="InterPro" id="IPR036291">
    <property type="entry name" value="NAD(P)-bd_dom_sf"/>
</dbReference>
<dbReference type="PANTHER" id="PTHR11728">
    <property type="entry name" value="GLYCEROL-3-PHOSPHATE DEHYDROGENASE"/>
    <property type="match status" value="1"/>
</dbReference>
<evidence type="ECO:0000256" key="10">
    <source>
        <dbReference type="RuleBase" id="RU000437"/>
    </source>
</evidence>
<evidence type="ECO:0000259" key="13">
    <source>
        <dbReference type="Pfam" id="PF07479"/>
    </source>
</evidence>
<feature type="binding site" evidence="9">
    <location>
        <position position="276"/>
    </location>
    <ligand>
        <name>NAD(+)</name>
        <dbReference type="ChEBI" id="CHEBI:57540"/>
    </ligand>
</feature>
<evidence type="ECO:0000256" key="4">
    <source>
        <dbReference type="ARBA" id="ARBA00048683"/>
    </source>
</evidence>
<dbReference type="Pfam" id="PF01210">
    <property type="entry name" value="NAD_Gly3P_dh_N"/>
    <property type="match status" value="1"/>
</dbReference>
<feature type="domain" description="Glycerol-3-phosphate dehydrogenase NAD-dependent N-terminal" evidence="12">
    <location>
        <begin position="23"/>
        <end position="180"/>
    </location>
</feature>
<feature type="binding site" evidence="9">
    <location>
        <begin position="28"/>
        <end position="33"/>
    </location>
    <ligand>
        <name>NAD(+)</name>
        <dbReference type="ChEBI" id="CHEBI:57540"/>
    </ligand>
</feature>
<evidence type="ECO:0000256" key="7">
    <source>
        <dbReference type="PIRSR" id="PIRSR000114-1"/>
    </source>
</evidence>
<dbReference type="PRINTS" id="PR00077">
    <property type="entry name" value="GPDHDRGNASE"/>
</dbReference>
<feature type="binding site" evidence="9">
    <location>
        <position position="161"/>
    </location>
    <ligand>
        <name>NAD(+)</name>
        <dbReference type="ChEBI" id="CHEBI:57540"/>
    </ligand>
</feature>
<evidence type="ECO:0000256" key="1">
    <source>
        <dbReference type="ARBA" id="ARBA00011009"/>
    </source>
</evidence>
<dbReference type="InterPro" id="IPR013328">
    <property type="entry name" value="6PGD_dom2"/>
</dbReference>
<keyword evidence="2 10" id="KW-0560">Oxidoreductase</keyword>
<dbReference type="Pfam" id="PF07479">
    <property type="entry name" value="NAD_Gly3P_dh_C"/>
    <property type="match status" value="1"/>
</dbReference>
<dbReference type="Gene3D" id="3.40.50.720">
    <property type="entry name" value="NAD(P)-binding Rossmann-like Domain"/>
    <property type="match status" value="1"/>
</dbReference>
<feature type="binding site" evidence="8">
    <location>
        <begin position="276"/>
        <end position="277"/>
    </location>
    <ligand>
        <name>substrate</name>
    </ligand>
</feature>
<dbReference type="InterPro" id="IPR006109">
    <property type="entry name" value="G3P_DH_NAD-dep_C"/>
</dbReference>
<evidence type="ECO:0000256" key="9">
    <source>
        <dbReference type="PIRSR" id="PIRSR000114-3"/>
    </source>
</evidence>
<dbReference type="GO" id="GO:0141152">
    <property type="term" value="F:glycerol-3-phosphate dehydrogenase (NAD+) activity"/>
    <property type="evidence" value="ECO:0007669"/>
    <property type="project" value="UniProtKB-UniRule"/>
</dbReference>
<dbReference type="FunFam" id="1.10.1040.10:FF:000001">
    <property type="entry name" value="Glycerol-3-phosphate dehydrogenase [NAD(P)+]"/>
    <property type="match status" value="1"/>
</dbReference>
<dbReference type="SUPFAM" id="SSF51735">
    <property type="entry name" value="NAD(P)-binding Rossmann-fold domains"/>
    <property type="match status" value="1"/>
</dbReference>
<protein>
    <recommendedName>
        <fullName evidence="11">Glycerol-3-phosphate dehydrogenase [NAD(+)]</fullName>
        <ecNumber evidence="11">1.1.1.8</ecNumber>
    </recommendedName>
</protein>
<dbReference type="GO" id="GO:0046168">
    <property type="term" value="P:glycerol-3-phosphate catabolic process"/>
    <property type="evidence" value="ECO:0007669"/>
    <property type="project" value="UniProtKB-UniRule"/>
</dbReference>
<feature type="domain" description="Glycerol-3-phosphate dehydrogenase NAD-dependent C-terminal" evidence="13">
    <location>
        <begin position="201"/>
        <end position="341"/>
    </location>
</feature>
<proteinExistence type="inferred from homology"/>
<dbReference type="GO" id="GO:0005975">
    <property type="term" value="P:carbohydrate metabolic process"/>
    <property type="evidence" value="ECO:0007669"/>
    <property type="project" value="InterPro"/>
</dbReference>
<evidence type="ECO:0000256" key="11">
    <source>
        <dbReference type="RuleBase" id="RU361243"/>
    </source>
</evidence>
<dbReference type="NCBIfam" id="NF000942">
    <property type="entry name" value="PRK00094.1-4"/>
    <property type="match status" value="1"/>
</dbReference>
<keyword evidence="6" id="KW-0327">Glycosome</keyword>
<dbReference type="PANTHER" id="PTHR11728:SF1">
    <property type="entry name" value="GLYCEROL-3-PHOSPHATE DEHYDROGENASE [NAD(+)] 2, CHLOROPLASTIC"/>
    <property type="match status" value="1"/>
</dbReference>
<reference evidence="14 15" key="1">
    <citation type="journal article" date="2024" name="Nat. Commun.">
        <title>Phylogenomics reveals the evolutionary origins of lichenization in chlorophyte algae.</title>
        <authorList>
            <person name="Puginier C."/>
            <person name="Libourel C."/>
            <person name="Otte J."/>
            <person name="Skaloud P."/>
            <person name="Haon M."/>
            <person name="Grisel S."/>
            <person name="Petersen M."/>
            <person name="Berrin J.G."/>
            <person name="Delaux P.M."/>
            <person name="Dal Grande F."/>
            <person name="Keller J."/>
        </authorList>
    </citation>
    <scope>NUCLEOTIDE SEQUENCE [LARGE SCALE GENOMIC DNA]</scope>
    <source>
        <strain evidence="14 15">SAG 2145</strain>
    </source>
</reference>